<dbReference type="AlphaFoldDB" id="A0A066Z2P9"/>
<dbReference type="Proteomes" id="UP000027178">
    <property type="component" value="Unassembled WGS sequence"/>
</dbReference>
<dbReference type="InterPro" id="IPR030400">
    <property type="entry name" value="Sedolisin_dom"/>
</dbReference>
<dbReference type="PROSITE" id="PS51695">
    <property type="entry name" value="SEDOLISIN"/>
    <property type="match status" value="1"/>
</dbReference>
<dbReference type="InterPro" id="IPR023828">
    <property type="entry name" value="Peptidase_S8_Ser-AS"/>
</dbReference>
<keyword evidence="1" id="KW-0645">Protease</keyword>
<feature type="compositionally biased region" description="Polar residues" evidence="5">
    <location>
        <begin position="251"/>
        <end position="263"/>
    </location>
</feature>
<reference evidence="8 9" key="1">
    <citation type="submission" date="2014-05" db="EMBL/GenBank/DDBJ databases">
        <title>Draft Genome Sequence of Kitasatospora cheerisanensis KCTC 2395.</title>
        <authorList>
            <person name="Nam D.H."/>
        </authorList>
    </citation>
    <scope>NUCLEOTIDE SEQUENCE [LARGE SCALE GENOMIC DNA]</scope>
    <source>
        <strain evidence="8 9">KCTC 2395</strain>
    </source>
</reference>
<evidence type="ECO:0000256" key="3">
    <source>
        <dbReference type="ARBA" id="ARBA00022825"/>
    </source>
</evidence>
<sequence>MRTLALTAAALLTPLVAATPVHADSTRWVHSCAAPSQADTASCNALRVVGGAAGAFAAQQGYGPADLRSAYGLPADGGAGTTIAVVDAYDNPKAEADLGVYRSHYGLPACTTASGCFRKVDQRGGTAIPRGDTSWAGETALDLAMVSAVAPRAKLILVEADSASVSDLGTAVNTAVSLGAKYVSISWGAPENSNAATYDSRYFNHPGVVIAVASGDAGYGVNFPASSPHVTAVGGTTLRRDSSARGWGETVWSTNSTEGSASGCSGRLPKPGWQTDSGCPRRTVADVAAVADPATGVAVYQTYGGNGWYVYGGTSASAPIIAATYALAGAPSSGSSPASFPYANPAALNDVTVGSTATCNPAYLCTAEPGYDGPTGLGTPAGVAAFRG</sequence>
<dbReference type="PROSITE" id="PS00138">
    <property type="entry name" value="SUBTILASE_SER"/>
    <property type="match status" value="1"/>
</dbReference>
<evidence type="ECO:0000256" key="5">
    <source>
        <dbReference type="SAM" id="MobiDB-lite"/>
    </source>
</evidence>
<dbReference type="Gene3D" id="3.40.50.200">
    <property type="entry name" value="Peptidase S8/S53 domain"/>
    <property type="match status" value="1"/>
</dbReference>
<gene>
    <name evidence="8" type="ORF">KCH_42460</name>
</gene>
<keyword evidence="2" id="KW-0378">Hydrolase</keyword>
<dbReference type="SUPFAM" id="SSF52743">
    <property type="entry name" value="Subtilisin-like"/>
    <property type="match status" value="1"/>
</dbReference>
<dbReference type="GO" id="GO:0008240">
    <property type="term" value="F:tripeptidyl-peptidase activity"/>
    <property type="evidence" value="ECO:0007669"/>
    <property type="project" value="TreeGrafter"/>
</dbReference>
<organism evidence="8 9">
    <name type="scientific">Kitasatospora cheerisanensis KCTC 2395</name>
    <dbReference type="NCBI Taxonomy" id="1348663"/>
    <lineage>
        <taxon>Bacteria</taxon>
        <taxon>Bacillati</taxon>
        <taxon>Actinomycetota</taxon>
        <taxon>Actinomycetes</taxon>
        <taxon>Kitasatosporales</taxon>
        <taxon>Streptomycetaceae</taxon>
        <taxon>Kitasatospora</taxon>
    </lineage>
</organism>
<keyword evidence="6" id="KW-0732">Signal</keyword>
<evidence type="ECO:0000259" key="7">
    <source>
        <dbReference type="PROSITE" id="PS51695"/>
    </source>
</evidence>
<dbReference type="GO" id="GO:0006508">
    <property type="term" value="P:proteolysis"/>
    <property type="evidence" value="ECO:0007669"/>
    <property type="project" value="UniProtKB-KW"/>
</dbReference>
<feature type="domain" description="Peptidase S53" evidence="7">
    <location>
        <begin position="61"/>
        <end position="388"/>
    </location>
</feature>
<accession>A0A066Z2P9</accession>
<dbReference type="CDD" id="cd04056">
    <property type="entry name" value="Peptidases_S53"/>
    <property type="match status" value="1"/>
</dbReference>
<dbReference type="PANTHER" id="PTHR14218">
    <property type="entry name" value="PROTEASE S8 TRIPEPTIDYL PEPTIDASE I CLN2"/>
    <property type="match status" value="1"/>
</dbReference>
<dbReference type="PANTHER" id="PTHR14218:SF15">
    <property type="entry name" value="TRIPEPTIDYL-PEPTIDASE 1"/>
    <property type="match status" value="1"/>
</dbReference>
<evidence type="ECO:0000256" key="2">
    <source>
        <dbReference type="ARBA" id="ARBA00022801"/>
    </source>
</evidence>
<feature type="region of interest" description="Disordered" evidence="5">
    <location>
        <begin position="244"/>
        <end position="277"/>
    </location>
</feature>
<feature type="signal peptide" evidence="6">
    <location>
        <begin position="1"/>
        <end position="23"/>
    </location>
</feature>
<proteinExistence type="inferred from homology"/>
<feature type="chain" id="PRO_5001632010" evidence="6">
    <location>
        <begin position="24"/>
        <end position="388"/>
    </location>
</feature>
<dbReference type="EMBL" id="JNBY01000093">
    <property type="protein sequence ID" value="KDN84455.1"/>
    <property type="molecule type" value="Genomic_DNA"/>
</dbReference>
<evidence type="ECO:0000256" key="4">
    <source>
        <dbReference type="PROSITE-ProRule" id="PRU01240"/>
    </source>
</evidence>
<evidence type="ECO:0000313" key="9">
    <source>
        <dbReference type="Proteomes" id="UP000027178"/>
    </source>
</evidence>
<dbReference type="PROSITE" id="PS51892">
    <property type="entry name" value="SUBTILASE"/>
    <property type="match status" value="1"/>
</dbReference>
<dbReference type="GO" id="GO:0004252">
    <property type="term" value="F:serine-type endopeptidase activity"/>
    <property type="evidence" value="ECO:0007669"/>
    <property type="project" value="InterPro"/>
</dbReference>
<dbReference type="eggNOG" id="COG4934">
    <property type="taxonomic scope" value="Bacteria"/>
</dbReference>
<evidence type="ECO:0000256" key="1">
    <source>
        <dbReference type="ARBA" id="ARBA00022670"/>
    </source>
</evidence>
<dbReference type="HOGENOM" id="CLU_012501_3_0_11"/>
<protein>
    <submittedName>
        <fullName evidence="8">Peptidase S8</fullName>
    </submittedName>
</protein>
<dbReference type="OrthoDB" id="151889at2"/>
<dbReference type="InterPro" id="IPR036852">
    <property type="entry name" value="Peptidase_S8/S53_dom_sf"/>
</dbReference>
<keyword evidence="9" id="KW-1185">Reference proteome</keyword>
<keyword evidence="3" id="KW-0720">Serine protease</keyword>
<evidence type="ECO:0000313" key="8">
    <source>
        <dbReference type="EMBL" id="KDN84455.1"/>
    </source>
</evidence>
<name>A0A066Z2P9_9ACTN</name>
<comment type="caution">
    <text evidence="8">The sequence shown here is derived from an EMBL/GenBank/DDBJ whole genome shotgun (WGS) entry which is preliminary data.</text>
</comment>
<evidence type="ECO:0000256" key="6">
    <source>
        <dbReference type="SAM" id="SignalP"/>
    </source>
</evidence>
<dbReference type="PATRIC" id="fig|1348663.4.peg.4093"/>
<comment type="similarity">
    <text evidence="4">Belongs to the peptidase S8 family.</text>
</comment>
<dbReference type="InterPro" id="IPR050819">
    <property type="entry name" value="Tripeptidyl-peptidase_I"/>
</dbReference>
<comment type="caution">
    <text evidence="4">Lacks conserved residue(s) required for the propagation of feature annotation.</text>
</comment>
<dbReference type="RefSeq" id="WP_035864799.1">
    <property type="nucleotide sequence ID" value="NZ_KK853997.1"/>
</dbReference>